<name>A0A7D5P8K8_9EURY</name>
<dbReference type="GeneID" id="56084540"/>
<gene>
    <name evidence="1" type="ORF">HZS54_18085</name>
</gene>
<reference evidence="1 2" key="1">
    <citation type="submission" date="2020-07" db="EMBL/GenBank/DDBJ databases">
        <title>Halosimplex litoreum sp. nov. and Halosimplex rubrum sp. nov., isolated from different salt environments.</title>
        <authorList>
            <person name="Cui H."/>
        </authorList>
    </citation>
    <scope>NUCLEOTIDE SEQUENCE [LARGE SCALE GENOMIC DNA]</scope>
    <source>
        <strain evidence="1 2">R2</strain>
    </source>
</reference>
<dbReference type="OrthoDB" id="258730at2157"/>
<evidence type="ECO:0000313" key="1">
    <source>
        <dbReference type="EMBL" id="QLH83423.1"/>
    </source>
</evidence>
<dbReference type="Proteomes" id="UP000509346">
    <property type="component" value="Chromosome"/>
</dbReference>
<dbReference type="RefSeq" id="WP_179918472.1">
    <property type="nucleotide sequence ID" value="NZ_CP058909.1"/>
</dbReference>
<keyword evidence="2" id="KW-1185">Reference proteome</keyword>
<dbReference type="EMBL" id="CP058909">
    <property type="protein sequence ID" value="QLH83423.1"/>
    <property type="molecule type" value="Genomic_DNA"/>
</dbReference>
<sequence length="318" mass="35681">MSNYDGSSLGIGAAEFREVAEGRLTENNRVYPLAPFLDGRALRRYVHYKRRYDEILSINEDHDADLPATFEQTQYCRNLIAAHGSPVAAEAVRNGNLAVLSWLSGLTRRESDFSSAQVFSQLVRDLRRPGYLGVFLGMTDGGKTNSALVGAGLHLRDEPDAILATNVTTLEWEESELNERTYTVETKSELEQMCHEYPDVVAVLDEMSTQANAQTQSYEVNSEFYPLVTFKSKLGLRLFVIGHREDGYDIAPPIREHADHIIVQRAEETGLDETEYSAEFYRDLVDGEPDDLAYTLDPVPPIAGTYEPDEQAQFEITS</sequence>
<organism evidence="1 2">
    <name type="scientific">Halosimplex pelagicum</name>
    <dbReference type="NCBI Taxonomy" id="869886"/>
    <lineage>
        <taxon>Archaea</taxon>
        <taxon>Methanobacteriati</taxon>
        <taxon>Methanobacteriota</taxon>
        <taxon>Stenosarchaea group</taxon>
        <taxon>Halobacteria</taxon>
        <taxon>Halobacteriales</taxon>
        <taxon>Haloarculaceae</taxon>
        <taxon>Halosimplex</taxon>
    </lineage>
</organism>
<protein>
    <submittedName>
        <fullName evidence="1">Uncharacterized protein</fullName>
    </submittedName>
</protein>
<evidence type="ECO:0000313" key="2">
    <source>
        <dbReference type="Proteomes" id="UP000509346"/>
    </source>
</evidence>
<dbReference type="KEGG" id="hpel:HZS54_18085"/>
<proteinExistence type="predicted"/>
<accession>A0A7D5P8K8</accession>
<dbReference type="AlphaFoldDB" id="A0A7D5P8K8"/>